<dbReference type="EMBL" id="JAVRRD010000040">
    <property type="protein sequence ID" value="KAK5045079.1"/>
    <property type="molecule type" value="Genomic_DNA"/>
</dbReference>
<dbReference type="Gene3D" id="2.30.30.230">
    <property type="entry name" value="Fumarylacetoacetase, N-terminal domain"/>
    <property type="match status" value="1"/>
</dbReference>
<dbReference type="Gene3D" id="3.90.850.10">
    <property type="entry name" value="Fumarylacetoacetase-like, C-terminal domain"/>
    <property type="match status" value="1"/>
</dbReference>
<evidence type="ECO:0000256" key="12">
    <source>
        <dbReference type="PIRSR" id="PIRSR605959-3"/>
    </source>
</evidence>
<feature type="binding site" evidence="12">
    <location>
        <position position="268"/>
    </location>
    <ligand>
        <name>Mg(2+)</name>
        <dbReference type="ChEBI" id="CHEBI:18420"/>
    </ligand>
</feature>
<feature type="domain" description="Fumarylacetoacetase-like C-terminal" evidence="14">
    <location>
        <begin position="164"/>
        <end position="422"/>
    </location>
</feature>
<dbReference type="GO" id="GO:0006559">
    <property type="term" value="P:L-phenylalanine catabolic process"/>
    <property type="evidence" value="ECO:0007669"/>
    <property type="project" value="UniProtKB-UniRule"/>
</dbReference>
<dbReference type="SUPFAM" id="SSF63433">
    <property type="entry name" value="Fumarylacetoacetate hydrolase, FAH, N-terminal domain"/>
    <property type="match status" value="1"/>
</dbReference>
<dbReference type="InterPro" id="IPR036462">
    <property type="entry name" value="Fumarylacetoacetase_N_sf"/>
</dbReference>
<feature type="binding site" evidence="12">
    <location>
        <position position="244"/>
    </location>
    <ligand>
        <name>Ca(2+)</name>
        <dbReference type="ChEBI" id="CHEBI:29108"/>
    </ligand>
</feature>
<comment type="similarity">
    <text evidence="2 13">Belongs to the FAH family.</text>
</comment>
<evidence type="ECO:0000256" key="13">
    <source>
        <dbReference type="RuleBase" id="RU366008"/>
    </source>
</evidence>
<proteinExistence type="inferred from homology"/>
<evidence type="ECO:0000256" key="2">
    <source>
        <dbReference type="ARBA" id="ARBA00010211"/>
    </source>
</evidence>
<feature type="binding site" evidence="12">
    <location>
        <position position="244"/>
    </location>
    <ligand>
        <name>Mg(2+)</name>
        <dbReference type="ChEBI" id="CHEBI:18420"/>
    </ligand>
</feature>
<feature type="binding site" evidence="11">
    <location>
        <position position="152"/>
    </location>
    <ligand>
        <name>substrate</name>
    </ligand>
</feature>
<comment type="catalytic activity">
    <reaction evidence="13">
        <text>4-fumarylacetoacetate + H2O = acetoacetate + fumarate + H(+)</text>
        <dbReference type="Rhea" id="RHEA:10244"/>
        <dbReference type="ChEBI" id="CHEBI:13705"/>
        <dbReference type="ChEBI" id="CHEBI:15377"/>
        <dbReference type="ChEBI" id="CHEBI:15378"/>
        <dbReference type="ChEBI" id="CHEBI:18034"/>
        <dbReference type="ChEBI" id="CHEBI:29806"/>
        <dbReference type="EC" id="3.7.1.2"/>
    </reaction>
</comment>
<dbReference type="SUPFAM" id="SSF56529">
    <property type="entry name" value="FAH"/>
    <property type="match status" value="1"/>
</dbReference>
<keyword evidence="4 12" id="KW-0479">Metal-binding</keyword>
<evidence type="ECO:0000256" key="1">
    <source>
        <dbReference type="ARBA" id="ARBA00004782"/>
    </source>
</evidence>
<keyword evidence="7 12" id="KW-0460">Magnesium</keyword>
<comment type="pathway">
    <text evidence="1 13">Amino-acid degradation; L-phenylalanine degradation; acetoacetate and fumarate from L-phenylalanine: step 6/6.</text>
</comment>
<feature type="binding site" evidence="12">
    <location>
        <position position="264"/>
    </location>
    <ligand>
        <name>Mg(2+)</name>
        <dbReference type="ChEBI" id="CHEBI:18420"/>
    </ligand>
</feature>
<feature type="binding site" evidence="12">
    <location>
        <position position="212"/>
    </location>
    <ligand>
        <name>Ca(2+)</name>
        <dbReference type="ChEBI" id="CHEBI:29108"/>
    </ligand>
</feature>
<feature type="binding site" evidence="12">
    <location>
        <position position="210"/>
    </location>
    <ligand>
        <name>Ca(2+)</name>
        <dbReference type="ChEBI" id="CHEBI:29108"/>
    </ligand>
</feature>
<evidence type="ECO:0000259" key="14">
    <source>
        <dbReference type="Pfam" id="PF01557"/>
    </source>
</evidence>
<name>A0AAV9MU72_9EURO</name>
<comment type="cofactor">
    <cofactor evidence="13">
        <name>Mg(2+)</name>
        <dbReference type="ChEBI" id="CHEBI:18420"/>
    </cofactor>
    <cofactor evidence="13">
        <name>Ca(2+)</name>
        <dbReference type="ChEBI" id="CHEBI:29108"/>
    </cofactor>
</comment>
<feature type="binding site" evidence="12">
    <location>
        <position position="136"/>
    </location>
    <ligand>
        <name>Ca(2+)</name>
        <dbReference type="ChEBI" id="CHEBI:29108"/>
    </ligand>
</feature>
<dbReference type="InterPro" id="IPR011234">
    <property type="entry name" value="Fumarylacetoacetase-like_C"/>
</dbReference>
<dbReference type="GO" id="GO:0046872">
    <property type="term" value="F:metal ion binding"/>
    <property type="evidence" value="ECO:0007669"/>
    <property type="project" value="UniProtKB-UniRule"/>
</dbReference>
<dbReference type="AlphaFoldDB" id="A0AAV9MU72"/>
<dbReference type="InterPro" id="IPR036663">
    <property type="entry name" value="Fumarylacetoacetase_C_sf"/>
</dbReference>
<evidence type="ECO:0000256" key="4">
    <source>
        <dbReference type="ARBA" id="ARBA00022723"/>
    </source>
</evidence>
<keyword evidence="8 13" id="KW-0828">Tyrosine catabolism</keyword>
<feature type="binding site" evidence="11">
    <location>
        <position position="138"/>
    </location>
    <ligand>
        <name>substrate</name>
    </ligand>
</feature>
<dbReference type="EC" id="3.7.1.2" evidence="3 13"/>
<dbReference type="Pfam" id="PF01557">
    <property type="entry name" value="FAA_hydrolase"/>
    <property type="match status" value="1"/>
</dbReference>
<reference evidence="16 17" key="1">
    <citation type="submission" date="2023-08" db="EMBL/GenBank/DDBJ databases">
        <title>Black Yeasts Isolated from many extreme environments.</title>
        <authorList>
            <person name="Coleine C."/>
            <person name="Stajich J.E."/>
            <person name="Selbmann L."/>
        </authorList>
    </citation>
    <scope>NUCLEOTIDE SEQUENCE [LARGE SCALE GENOMIC DNA]</scope>
    <source>
        <strain evidence="16 17">CCFEE 5792</strain>
    </source>
</reference>
<dbReference type="NCBIfam" id="TIGR01266">
    <property type="entry name" value="fum_ac_acetase"/>
    <property type="match status" value="1"/>
</dbReference>
<evidence type="ECO:0000256" key="3">
    <source>
        <dbReference type="ARBA" id="ARBA00012094"/>
    </source>
</evidence>
<feature type="binding site" evidence="11">
    <location>
        <position position="361"/>
    </location>
    <ligand>
        <name>substrate</name>
    </ligand>
</feature>
<accession>A0AAV9MU72</accession>
<dbReference type="GO" id="GO:0006572">
    <property type="term" value="P:L-tyrosine catabolic process"/>
    <property type="evidence" value="ECO:0007669"/>
    <property type="project" value="UniProtKB-UniRule"/>
</dbReference>
<dbReference type="RefSeq" id="XP_064700718.1">
    <property type="nucleotide sequence ID" value="XM_064853764.1"/>
</dbReference>
<protein>
    <recommendedName>
        <fullName evidence="3 13">Fumarylacetoacetase</fullName>
        <ecNumber evidence="3 13">3.7.1.2</ecNumber>
    </recommendedName>
    <alternativeName>
        <fullName evidence="13">Fumarylacetoacetate hydrolase</fullName>
    </alternativeName>
</protein>
<sequence>MAVKSWVDIPQGSHFSLANIPFGIVTTPKCADRHAAIAIGDHVLDLHEFAQHQGFSELEDLTPDQIATFSKPALNDFASLGQTTHNKVRRYLQDILTGETRFPALLKTNTAAQQACLFHKDQVKTHLPMKIGGFTDFFAGKYHAYKCGRILRDPTKALTPNYLHLPIAYNSRASSVIVSGTGVRRPLGQFLQDPTDSEPSFGPCSQLDIEVELGALVCQGNSLGEPIDVNKADEHIFGFVCLNDWGARDIYKWESAPLGSFNSKSFATTISPWVVLKEALEPFRVRAIENETKLQSYLQEKMTENVYDIKLETVVKAANGDSGTLSRTNGRYLVFSFAQMIAHHTVGGCPLEVGDLIASGTLAGPEPQSFGCFLEGTNGGKQSIKLSATMKRTYLEDGDSLNIRGWCGDDESSLVGFGDCEGTILPSIKPSWM</sequence>
<evidence type="ECO:0000256" key="6">
    <source>
        <dbReference type="ARBA" id="ARBA00022837"/>
    </source>
</evidence>
<evidence type="ECO:0000256" key="11">
    <source>
        <dbReference type="PIRSR" id="PIRSR605959-2"/>
    </source>
</evidence>
<keyword evidence="5 13" id="KW-0378">Hydrolase</keyword>
<evidence type="ECO:0000256" key="5">
    <source>
        <dbReference type="ARBA" id="ARBA00022801"/>
    </source>
</evidence>
<organism evidence="16 17">
    <name type="scientific">Exophiala bonariae</name>
    <dbReference type="NCBI Taxonomy" id="1690606"/>
    <lineage>
        <taxon>Eukaryota</taxon>
        <taxon>Fungi</taxon>
        <taxon>Dikarya</taxon>
        <taxon>Ascomycota</taxon>
        <taxon>Pezizomycotina</taxon>
        <taxon>Eurotiomycetes</taxon>
        <taxon>Chaetothyriomycetidae</taxon>
        <taxon>Chaetothyriales</taxon>
        <taxon>Herpotrichiellaceae</taxon>
        <taxon>Exophiala</taxon>
    </lineage>
</organism>
<evidence type="ECO:0000259" key="15">
    <source>
        <dbReference type="Pfam" id="PF09298"/>
    </source>
</evidence>
<evidence type="ECO:0000313" key="16">
    <source>
        <dbReference type="EMBL" id="KAK5045079.1"/>
    </source>
</evidence>
<dbReference type="InterPro" id="IPR015377">
    <property type="entry name" value="Fumarylacetoacetase_N"/>
</dbReference>
<dbReference type="PANTHER" id="PTHR43069:SF2">
    <property type="entry name" value="FUMARYLACETOACETASE"/>
    <property type="match status" value="1"/>
</dbReference>
<evidence type="ECO:0000256" key="10">
    <source>
        <dbReference type="PIRSR" id="PIRSR605959-1"/>
    </source>
</evidence>
<evidence type="ECO:0000256" key="8">
    <source>
        <dbReference type="ARBA" id="ARBA00022878"/>
    </source>
</evidence>
<evidence type="ECO:0000313" key="17">
    <source>
        <dbReference type="Proteomes" id="UP001358417"/>
    </source>
</evidence>
<evidence type="ECO:0000256" key="7">
    <source>
        <dbReference type="ARBA" id="ARBA00022842"/>
    </source>
</evidence>
<keyword evidence="9 13" id="KW-0585">Phenylalanine catabolism</keyword>
<comment type="caution">
    <text evidence="16">The sequence shown here is derived from an EMBL/GenBank/DDBJ whole genome shotgun (WGS) entry which is preliminary data.</text>
</comment>
<dbReference type="GO" id="GO:0004334">
    <property type="term" value="F:fumarylacetoacetase activity"/>
    <property type="evidence" value="ECO:0007669"/>
    <property type="project" value="UniProtKB-UniRule"/>
</dbReference>
<dbReference type="PANTHER" id="PTHR43069">
    <property type="entry name" value="FUMARYLACETOACETASE"/>
    <property type="match status" value="1"/>
</dbReference>
<dbReference type="InterPro" id="IPR005959">
    <property type="entry name" value="Fumarylacetoacetase"/>
</dbReference>
<evidence type="ECO:0000256" key="9">
    <source>
        <dbReference type="ARBA" id="ARBA00023232"/>
    </source>
</evidence>
<dbReference type="GO" id="GO:1902000">
    <property type="term" value="P:homogentisate catabolic process"/>
    <property type="evidence" value="ECO:0007669"/>
    <property type="project" value="TreeGrafter"/>
</dbReference>
<dbReference type="Pfam" id="PF09298">
    <property type="entry name" value="FAA_hydrolase_N"/>
    <property type="match status" value="1"/>
</dbReference>
<gene>
    <name evidence="16" type="ORF">LTR84_010227</name>
</gene>
<keyword evidence="17" id="KW-1185">Reference proteome</keyword>
<dbReference type="Proteomes" id="UP001358417">
    <property type="component" value="Unassembled WGS sequence"/>
</dbReference>
<feature type="active site" description="Proton acceptor" evidence="10">
    <location>
        <position position="143"/>
    </location>
</feature>
<feature type="domain" description="Fumarylacetoacetase N-terminal" evidence="15">
    <location>
        <begin position="18"/>
        <end position="128"/>
    </location>
</feature>
<keyword evidence="6 12" id="KW-0106">Calcium</keyword>
<dbReference type="GeneID" id="89978385"/>